<keyword evidence="2" id="KW-0732">Signal</keyword>
<evidence type="ECO:0000256" key="1">
    <source>
        <dbReference type="SAM" id="MobiDB-lite"/>
    </source>
</evidence>
<dbReference type="InterPro" id="IPR021844">
    <property type="entry name" value="Integr_conj_element_PFL4704"/>
</dbReference>
<gene>
    <name evidence="3" type="ORF">NCTC11842_00692</name>
</gene>
<sequence>MNFGFRLSLAALTLVLTTQVANAVEIVRWERLPLAVPLVVGQERIIFVDQNVRVGVPNTIKENLRVQSTGGAIYLKADKAIEPTRLQLQVVNTGEIILVDIMAKDADKNQAVLEPVKIVQGESPSKHYGQTNAELTSEEEETDEAVENNAPVRETPVPVVLTRYAAQNLYAPLRTVEPVDGVSVVNLSRHLDLSTLLPSQPIQAQALAAWRLDDFYVTAIKLRNLSAQLIVLDPRELQGNFATATFQHNTLGNRGTSADTTVVYLVTQGQPLANALFPAISPIDPQGNLEARHEK</sequence>
<dbReference type="Proteomes" id="UP000250443">
    <property type="component" value="Unassembled WGS sequence"/>
</dbReference>
<evidence type="ECO:0000256" key="2">
    <source>
        <dbReference type="SAM" id="SignalP"/>
    </source>
</evidence>
<reference evidence="3 4" key="1">
    <citation type="submission" date="2018-06" db="EMBL/GenBank/DDBJ databases">
        <authorList>
            <consortium name="Pathogen Informatics"/>
            <person name="Doyle S."/>
        </authorList>
    </citation>
    <scope>NUCLEOTIDE SEQUENCE [LARGE SCALE GENOMIC DNA]</scope>
    <source>
        <strain evidence="3 4">NCTC11842</strain>
    </source>
</reference>
<feature type="region of interest" description="Disordered" evidence="1">
    <location>
        <begin position="123"/>
        <end position="147"/>
    </location>
</feature>
<feature type="chain" id="PRO_5016090110" evidence="2">
    <location>
        <begin position="24"/>
        <end position="295"/>
    </location>
</feature>
<dbReference type="EMBL" id="UAUF01000007">
    <property type="protein sequence ID" value="SPZ02570.1"/>
    <property type="molecule type" value="Genomic_DNA"/>
</dbReference>
<dbReference type="AlphaFoldDB" id="A0A2X2E6Z3"/>
<evidence type="ECO:0000313" key="3">
    <source>
        <dbReference type="EMBL" id="SPZ02570.1"/>
    </source>
</evidence>
<protein>
    <submittedName>
        <fullName evidence="3">Integrating conjugative element protein</fullName>
    </submittedName>
</protein>
<proteinExistence type="predicted"/>
<feature type="signal peptide" evidence="2">
    <location>
        <begin position="1"/>
        <end position="23"/>
    </location>
</feature>
<dbReference type="NCBIfam" id="TIGR03749">
    <property type="entry name" value="conj_TIGR03749"/>
    <property type="match status" value="1"/>
</dbReference>
<dbReference type="Pfam" id="PF11920">
    <property type="entry name" value="DUF3438"/>
    <property type="match status" value="1"/>
</dbReference>
<evidence type="ECO:0000313" key="4">
    <source>
        <dbReference type="Proteomes" id="UP000250443"/>
    </source>
</evidence>
<accession>A0A2X2E6Z3</accession>
<dbReference type="RefSeq" id="WP_112297586.1">
    <property type="nucleotide sequence ID" value="NZ_UAUF01000007.1"/>
</dbReference>
<feature type="compositionally biased region" description="Acidic residues" evidence="1">
    <location>
        <begin position="136"/>
        <end position="146"/>
    </location>
</feature>
<name>A0A2X2E6Z3_PSELU</name>
<organism evidence="3 4">
    <name type="scientific">Pseudomonas luteola</name>
    <dbReference type="NCBI Taxonomy" id="47886"/>
    <lineage>
        <taxon>Bacteria</taxon>
        <taxon>Pseudomonadati</taxon>
        <taxon>Pseudomonadota</taxon>
        <taxon>Gammaproteobacteria</taxon>
        <taxon>Pseudomonadales</taxon>
        <taxon>Pseudomonadaceae</taxon>
        <taxon>Pseudomonas</taxon>
    </lineage>
</organism>